<dbReference type="Proteomes" id="UP000466794">
    <property type="component" value="Unassembled WGS sequence"/>
</dbReference>
<keyword evidence="6" id="KW-0732">Signal</keyword>
<dbReference type="AlphaFoldDB" id="A0A7K1UVM4"/>
<proteinExistence type="inferred from homology"/>
<evidence type="ECO:0000256" key="4">
    <source>
        <dbReference type="ARBA" id="ARBA00022827"/>
    </source>
</evidence>
<comment type="caution">
    <text evidence="8">The sequence shown here is derived from an EMBL/GenBank/DDBJ whole genome shotgun (WGS) entry which is preliminary data.</text>
</comment>
<dbReference type="PROSITE" id="PS51387">
    <property type="entry name" value="FAD_PCMH"/>
    <property type="match status" value="1"/>
</dbReference>
<evidence type="ECO:0000256" key="2">
    <source>
        <dbReference type="ARBA" id="ARBA00005466"/>
    </source>
</evidence>
<dbReference type="InterPro" id="IPR016166">
    <property type="entry name" value="FAD-bd_PCMH"/>
</dbReference>
<keyword evidence="9" id="KW-1185">Reference proteome</keyword>
<dbReference type="EMBL" id="WRPP01000002">
    <property type="protein sequence ID" value="MVU78424.1"/>
    <property type="molecule type" value="Genomic_DNA"/>
</dbReference>
<evidence type="ECO:0000256" key="5">
    <source>
        <dbReference type="ARBA" id="ARBA00023002"/>
    </source>
</evidence>
<dbReference type="Gene3D" id="3.40.462.20">
    <property type="match status" value="1"/>
</dbReference>
<dbReference type="InterPro" id="IPR036318">
    <property type="entry name" value="FAD-bd_PCMH-like_sf"/>
</dbReference>
<dbReference type="InterPro" id="IPR050416">
    <property type="entry name" value="FAD-linked_Oxidoreductase"/>
</dbReference>
<dbReference type="InterPro" id="IPR006093">
    <property type="entry name" value="Oxy_OxRdtase_FAD_BS"/>
</dbReference>
<feature type="domain" description="FAD-binding PCMH-type" evidence="7">
    <location>
        <begin position="82"/>
        <end position="252"/>
    </location>
</feature>
<evidence type="ECO:0000313" key="9">
    <source>
        <dbReference type="Proteomes" id="UP000466794"/>
    </source>
</evidence>
<feature type="signal peptide" evidence="6">
    <location>
        <begin position="1"/>
        <end position="22"/>
    </location>
</feature>
<dbReference type="InterPro" id="IPR006094">
    <property type="entry name" value="Oxid_FAD_bind_N"/>
</dbReference>
<keyword evidence="3" id="KW-0285">Flavoprotein</keyword>
<gene>
    <name evidence="8" type="ORF">GPX89_14360</name>
</gene>
<dbReference type="GO" id="GO:0071949">
    <property type="term" value="F:FAD binding"/>
    <property type="evidence" value="ECO:0007669"/>
    <property type="project" value="InterPro"/>
</dbReference>
<dbReference type="PANTHER" id="PTHR42973">
    <property type="entry name" value="BINDING OXIDOREDUCTASE, PUTATIVE (AFU_ORTHOLOGUE AFUA_1G17690)-RELATED"/>
    <property type="match status" value="1"/>
</dbReference>
<dbReference type="Pfam" id="PF01565">
    <property type="entry name" value="FAD_binding_4"/>
    <property type="match status" value="1"/>
</dbReference>
<evidence type="ECO:0000256" key="1">
    <source>
        <dbReference type="ARBA" id="ARBA00001974"/>
    </source>
</evidence>
<dbReference type="Pfam" id="PF08031">
    <property type="entry name" value="BBE"/>
    <property type="match status" value="1"/>
</dbReference>
<dbReference type="PANTHER" id="PTHR42973:SF39">
    <property type="entry name" value="FAD-BINDING PCMH-TYPE DOMAIN-CONTAINING PROTEIN"/>
    <property type="match status" value="1"/>
</dbReference>
<keyword evidence="4" id="KW-0274">FAD</keyword>
<dbReference type="RefSeq" id="WP_157387916.1">
    <property type="nucleotide sequence ID" value="NZ_WRPP01000002.1"/>
</dbReference>
<dbReference type="SUPFAM" id="SSF56176">
    <property type="entry name" value="FAD-binding/transporter-associated domain-like"/>
    <property type="match status" value="1"/>
</dbReference>
<dbReference type="InterPro" id="IPR016167">
    <property type="entry name" value="FAD-bd_PCMH_sub1"/>
</dbReference>
<feature type="chain" id="PRO_5038503629" evidence="6">
    <location>
        <begin position="23"/>
        <end position="503"/>
    </location>
</feature>
<keyword evidence="5" id="KW-0560">Oxidoreductase</keyword>
<dbReference type="PROSITE" id="PS51318">
    <property type="entry name" value="TAT"/>
    <property type="match status" value="1"/>
</dbReference>
<dbReference type="PROSITE" id="PS00862">
    <property type="entry name" value="OX2_COVAL_FAD"/>
    <property type="match status" value="1"/>
</dbReference>
<reference evidence="8 9" key="1">
    <citation type="submission" date="2019-12" db="EMBL/GenBank/DDBJ databases">
        <title>Nocardia sp. nov. ET3-3 isolated from soil.</title>
        <authorList>
            <person name="Kanchanasin P."/>
            <person name="Tanasupawat S."/>
            <person name="Yuki M."/>
            <person name="Kudo T."/>
        </authorList>
    </citation>
    <scope>NUCLEOTIDE SEQUENCE [LARGE SCALE GENOMIC DNA]</scope>
    <source>
        <strain evidence="8 9">ET3-3</strain>
    </source>
</reference>
<organism evidence="8 9">
    <name type="scientific">Nocardia terrae</name>
    <dbReference type="NCBI Taxonomy" id="2675851"/>
    <lineage>
        <taxon>Bacteria</taxon>
        <taxon>Bacillati</taxon>
        <taxon>Actinomycetota</taxon>
        <taxon>Actinomycetes</taxon>
        <taxon>Mycobacteriales</taxon>
        <taxon>Nocardiaceae</taxon>
        <taxon>Nocardia</taxon>
    </lineage>
</organism>
<protein>
    <submittedName>
        <fullName evidence="8">FAD-binding protein</fullName>
    </submittedName>
</protein>
<dbReference type="PROSITE" id="PS51257">
    <property type="entry name" value="PROKAR_LIPOPROTEIN"/>
    <property type="match status" value="1"/>
</dbReference>
<accession>A0A7K1UVM4</accession>
<dbReference type="Gene3D" id="3.30.465.10">
    <property type="match status" value="1"/>
</dbReference>
<evidence type="ECO:0000256" key="6">
    <source>
        <dbReference type="SAM" id="SignalP"/>
    </source>
</evidence>
<dbReference type="InterPro" id="IPR006311">
    <property type="entry name" value="TAT_signal"/>
</dbReference>
<dbReference type="InterPro" id="IPR012951">
    <property type="entry name" value="BBE"/>
</dbReference>
<sequence>MAIDRRNLLRAAGLGVGLAALGAVTGCAPTGTGAVPTTGATTEAPAGQVDWVALRQRMAGTLNLPSDSGYGTAKLAYNPVFDTRQPAAVAQCANASDVQACVSAAASARIPVAARSGGHSYAGYSTPDNGLVVDLGAMSGVEVKSDGTAVIGAGTRLMDVYSGVAKAGRCLPAGSCPTVGISGLTLGGGVGVLAGKYGLTCDNLVSAQVVTADGTLRTASATSEPELLWALRGGGGGNFGIVTSFTFRTVAAPQLAVFQVRFPAGSVTEVLGAWQSFTASAPDEFWSTLGISAGSPPTCRINGCYVGSENDMNAMLDKLVAATGTKPSNRYSLSKDYLSAMMYFGGCANYSVEQCRPNWNGGGVLGRESFTASSRVLTKPLADPSRLTALVTGREGMDILLDSLSGAPARIGAKDTAFAYRGALATAQIYVGATTPDARDAVNDVRDGLGSLTGNTAFVNYIDPGLSNWASAYYGDNVSRLRAVAQRYDPTCVFSFGQSASKV</sequence>
<comment type="similarity">
    <text evidence="2">Belongs to the oxygen-dependent FAD-linked oxidoreductase family.</text>
</comment>
<name>A0A7K1UVM4_9NOCA</name>
<dbReference type="GO" id="GO:0016491">
    <property type="term" value="F:oxidoreductase activity"/>
    <property type="evidence" value="ECO:0007669"/>
    <property type="project" value="UniProtKB-KW"/>
</dbReference>
<comment type="cofactor">
    <cofactor evidence="1">
        <name>FAD</name>
        <dbReference type="ChEBI" id="CHEBI:57692"/>
    </cofactor>
</comment>
<evidence type="ECO:0000256" key="3">
    <source>
        <dbReference type="ARBA" id="ARBA00022630"/>
    </source>
</evidence>
<dbReference type="InterPro" id="IPR016169">
    <property type="entry name" value="FAD-bd_PCMH_sub2"/>
</dbReference>
<dbReference type="Gene3D" id="3.30.43.10">
    <property type="entry name" value="Uridine Diphospho-n-acetylenolpyruvylglucosamine Reductase, domain 2"/>
    <property type="match status" value="1"/>
</dbReference>
<evidence type="ECO:0000259" key="7">
    <source>
        <dbReference type="PROSITE" id="PS51387"/>
    </source>
</evidence>
<evidence type="ECO:0000313" key="8">
    <source>
        <dbReference type="EMBL" id="MVU78424.1"/>
    </source>
</evidence>